<gene>
    <name evidence="2" type="ORF">ACI2L5_55565</name>
</gene>
<dbReference type="EMBL" id="JBJDQH010000448">
    <property type="protein sequence ID" value="MFK4273987.1"/>
    <property type="molecule type" value="Genomic_DNA"/>
</dbReference>
<reference evidence="2 3" key="1">
    <citation type="submission" date="2024-11" db="EMBL/GenBank/DDBJ databases">
        <title>The Natural Products Discovery Center: Release of the First 8490 Sequenced Strains for Exploring Actinobacteria Biosynthetic Diversity.</title>
        <authorList>
            <person name="Kalkreuter E."/>
            <person name="Kautsar S.A."/>
            <person name="Yang D."/>
            <person name="Bader C.D."/>
            <person name="Teijaro C.N."/>
            <person name="Fluegel L."/>
            <person name="Davis C.M."/>
            <person name="Simpson J.R."/>
            <person name="Lauterbach L."/>
            <person name="Steele A.D."/>
            <person name="Gui C."/>
            <person name="Meng S."/>
            <person name="Li G."/>
            <person name="Viehrig K."/>
            <person name="Ye F."/>
            <person name="Su P."/>
            <person name="Kiefer A.F."/>
            <person name="Nichols A."/>
            <person name="Cepeda A.J."/>
            <person name="Yan W."/>
            <person name="Fan B."/>
            <person name="Jiang Y."/>
            <person name="Adhikari A."/>
            <person name="Zheng C.-J."/>
            <person name="Schuster L."/>
            <person name="Cowan T.M."/>
            <person name="Smanski M.J."/>
            <person name="Chevrette M.G."/>
            <person name="De Carvalho L.P.S."/>
            <person name="Shen B."/>
        </authorList>
    </citation>
    <scope>NUCLEOTIDE SEQUENCE [LARGE SCALE GENOMIC DNA]</scope>
    <source>
        <strain evidence="2 3">NPDC020863</strain>
    </source>
</reference>
<feature type="region of interest" description="Disordered" evidence="1">
    <location>
        <begin position="1"/>
        <end position="45"/>
    </location>
</feature>
<comment type="caution">
    <text evidence="2">The sequence shown here is derived from an EMBL/GenBank/DDBJ whole genome shotgun (WGS) entry which is preliminary data.</text>
</comment>
<dbReference type="RefSeq" id="WP_404749655.1">
    <property type="nucleotide sequence ID" value="NZ_JBJDQH010000448.1"/>
</dbReference>
<keyword evidence="3" id="KW-1185">Reference proteome</keyword>
<organism evidence="2 3">
    <name type="scientific">Streptomyces milbemycinicus</name>
    <dbReference type="NCBI Taxonomy" id="476552"/>
    <lineage>
        <taxon>Bacteria</taxon>
        <taxon>Bacillati</taxon>
        <taxon>Actinomycetota</taxon>
        <taxon>Actinomycetes</taxon>
        <taxon>Kitasatosporales</taxon>
        <taxon>Streptomycetaceae</taxon>
        <taxon>Streptomyces</taxon>
    </lineage>
</organism>
<protein>
    <submittedName>
        <fullName evidence="2">Uncharacterized protein</fullName>
    </submittedName>
</protein>
<accession>A0ABW8M748</accession>
<proteinExistence type="predicted"/>
<sequence>MTQDKKPTSDAYRPLDEHAPVPPQLTTQDEHAPAPRPLAAKDNPA</sequence>
<evidence type="ECO:0000313" key="3">
    <source>
        <dbReference type="Proteomes" id="UP001620295"/>
    </source>
</evidence>
<feature type="compositionally biased region" description="Basic and acidic residues" evidence="1">
    <location>
        <begin position="1"/>
        <end position="19"/>
    </location>
</feature>
<evidence type="ECO:0000313" key="2">
    <source>
        <dbReference type="EMBL" id="MFK4273987.1"/>
    </source>
</evidence>
<evidence type="ECO:0000256" key="1">
    <source>
        <dbReference type="SAM" id="MobiDB-lite"/>
    </source>
</evidence>
<name>A0ABW8M748_9ACTN</name>
<dbReference type="Proteomes" id="UP001620295">
    <property type="component" value="Unassembled WGS sequence"/>
</dbReference>